<sequence>MIKVLLMAHAVRKIQHQPVTLTYINGDKERRHIPDLGLTLADGTTAYVEVKPKKFVPEHLVKFNACAALLRKKDVDYFVVTDEQVGPKRAWYAQTIYDMAKRSAPADGLTALVDWVRERRSASVADVLGAGFSEPLLQHAVGRRQLLTDPSLELNPGSWLTTQDTADELLSLASWLGCMPWPPGTTGKTES</sequence>
<dbReference type="EMBL" id="JBIGIB010000004">
    <property type="protein sequence ID" value="MFG6468186.1"/>
    <property type="molecule type" value="Genomic_DNA"/>
</dbReference>
<gene>
    <name evidence="2" type="ORF">ACG01O_16285</name>
</gene>
<protein>
    <submittedName>
        <fullName evidence="2">Tn7 transposase TnsA N-terminal domain-containing protein</fullName>
    </submittedName>
</protein>
<evidence type="ECO:0000259" key="1">
    <source>
        <dbReference type="Pfam" id="PF08722"/>
    </source>
</evidence>
<dbReference type="InterPro" id="IPR014833">
    <property type="entry name" value="TnsA_N"/>
</dbReference>
<organism evidence="2 3">
    <name type="scientific">Pelomonas baiyunensis</name>
    <dbReference type="NCBI Taxonomy" id="3299026"/>
    <lineage>
        <taxon>Bacteria</taxon>
        <taxon>Pseudomonadati</taxon>
        <taxon>Pseudomonadota</taxon>
        <taxon>Betaproteobacteria</taxon>
        <taxon>Burkholderiales</taxon>
        <taxon>Sphaerotilaceae</taxon>
        <taxon>Roseateles</taxon>
    </lineage>
</organism>
<dbReference type="Proteomes" id="UP001606303">
    <property type="component" value="Unassembled WGS sequence"/>
</dbReference>
<accession>A0ABW7H1T0</accession>
<evidence type="ECO:0000313" key="2">
    <source>
        <dbReference type="EMBL" id="MFG6468186.1"/>
    </source>
</evidence>
<keyword evidence="3" id="KW-1185">Reference proteome</keyword>
<name>A0ABW7H1T0_9BURK</name>
<feature type="domain" description="TnsA endonuclease N-terminal" evidence="1">
    <location>
        <begin position="9"/>
        <end position="82"/>
    </location>
</feature>
<dbReference type="RefSeq" id="WP_394386174.1">
    <property type="nucleotide sequence ID" value="NZ_JBIGIB010000004.1"/>
</dbReference>
<reference evidence="2 3" key="1">
    <citation type="submission" date="2024-08" db="EMBL/GenBank/DDBJ databases">
        <authorList>
            <person name="Lu H."/>
        </authorList>
    </citation>
    <scope>NUCLEOTIDE SEQUENCE [LARGE SCALE GENOMIC DNA]</scope>
    <source>
        <strain evidence="2 3">BYS87W</strain>
    </source>
</reference>
<dbReference type="Pfam" id="PF08722">
    <property type="entry name" value="Tn7_TnsA-like_N"/>
    <property type="match status" value="1"/>
</dbReference>
<evidence type="ECO:0000313" key="3">
    <source>
        <dbReference type="Proteomes" id="UP001606303"/>
    </source>
</evidence>
<comment type="caution">
    <text evidence="2">The sequence shown here is derived from an EMBL/GenBank/DDBJ whole genome shotgun (WGS) entry which is preliminary data.</text>
</comment>
<proteinExistence type="predicted"/>